<dbReference type="PATRIC" id="fig|997884.3.peg.588"/>
<sequence>MKQNLFLFVSLMLIAFVIVSCKISFDTQVYRFIPSIDSDIYSENEIRKKIVESDVKSIILRNDSILEYWKRYGGIGSSMIIKYALIDNELIVYPTDVEGYNVPDISDMHFLYSRDSLINIKTDEKFYNQKYLDKKKIVKHRL</sequence>
<accession>I8XUX9</accession>
<reference evidence="1 2" key="1">
    <citation type="submission" date="2012-02" db="EMBL/GenBank/DDBJ databases">
        <title>The Genome Sequence of Bacteroides nordii CL02T12C05.</title>
        <authorList>
            <consortium name="The Broad Institute Genome Sequencing Platform"/>
            <person name="Earl A."/>
            <person name="Ward D."/>
            <person name="Feldgarden M."/>
            <person name="Gevers D."/>
            <person name="Zitomersky N.L."/>
            <person name="Coyne M.J."/>
            <person name="Comstock L.E."/>
            <person name="Young S.K."/>
            <person name="Zeng Q."/>
            <person name="Gargeya S."/>
            <person name="Fitzgerald M."/>
            <person name="Haas B."/>
            <person name="Abouelleil A."/>
            <person name="Alvarado L."/>
            <person name="Arachchi H.M."/>
            <person name="Berlin A."/>
            <person name="Chapman S.B."/>
            <person name="Gearin G."/>
            <person name="Goldberg J."/>
            <person name="Griggs A."/>
            <person name="Gujja S."/>
            <person name="Hansen M."/>
            <person name="Heiman D."/>
            <person name="Howarth C."/>
            <person name="Larimer J."/>
            <person name="Lui A."/>
            <person name="MacDonald P.J.P."/>
            <person name="McCowen C."/>
            <person name="Montmayeur A."/>
            <person name="Murphy C."/>
            <person name="Neiman D."/>
            <person name="Pearson M."/>
            <person name="Priest M."/>
            <person name="Roberts A."/>
            <person name="Saif S."/>
            <person name="Shea T."/>
            <person name="Sisk P."/>
            <person name="Stolte C."/>
            <person name="Sykes S."/>
            <person name="Wortman J."/>
            <person name="Nusbaum C."/>
            <person name="Birren B."/>
        </authorList>
    </citation>
    <scope>NUCLEOTIDE SEQUENCE [LARGE SCALE GENOMIC DNA]</scope>
    <source>
        <strain evidence="1 2">CL02T12C05</strain>
    </source>
</reference>
<dbReference type="EMBL" id="AGXS01000010">
    <property type="protein sequence ID" value="EIY53847.1"/>
    <property type="molecule type" value="Genomic_DNA"/>
</dbReference>
<name>I8XUX9_9BACE</name>
<proteinExistence type="predicted"/>
<evidence type="ECO:0000313" key="1">
    <source>
        <dbReference type="EMBL" id="EIY53847.1"/>
    </source>
</evidence>
<dbReference type="RefSeq" id="WP_007483464.1">
    <property type="nucleotide sequence ID" value="NZ_JH724314.1"/>
</dbReference>
<keyword evidence="2" id="KW-1185">Reference proteome</keyword>
<dbReference type="HOGENOM" id="CLU_1881617_0_0_10"/>
<evidence type="ECO:0000313" key="2">
    <source>
        <dbReference type="Proteomes" id="UP000003089"/>
    </source>
</evidence>
<gene>
    <name evidence="1" type="ORF">HMPREF1068_00576</name>
</gene>
<organism evidence="1 2">
    <name type="scientific">Bacteroides nordii CL02T12C05</name>
    <dbReference type="NCBI Taxonomy" id="997884"/>
    <lineage>
        <taxon>Bacteria</taxon>
        <taxon>Pseudomonadati</taxon>
        <taxon>Bacteroidota</taxon>
        <taxon>Bacteroidia</taxon>
        <taxon>Bacteroidales</taxon>
        <taxon>Bacteroidaceae</taxon>
        <taxon>Bacteroides</taxon>
    </lineage>
</organism>
<dbReference type="eggNOG" id="ENOG5032PN7">
    <property type="taxonomic scope" value="Bacteria"/>
</dbReference>
<dbReference type="PROSITE" id="PS51257">
    <property type="entry name" value="PROKAR_LIPOPROTEIN"/>
    <property type="match status" value="1"/>
</dbReference>
<dbReference type="Proteomes" id="UP000003089">
    <property type="component" value="Unassembled WGS sequence"/>
</dbReference>
<comment type="caution">
    <text evidence="1">The sequence shown here is derived from an EMBL/GenBank/DDBJ whole genome shotgun (WGS) entry which is preliminary data.</text>
</comment>
<protein>
    <submittedName>
        <fullName evidence="1">Uncharacterized protein</fullName>
    </submittedName>
</protein>
<dbReference type="AlphaFoldDB" id="I8XUX9"/>